<sequence length="323" mass="36811">MYTQKHNKLLYTWAKICILLAFVLVSCKPTVPSTYIQPGEMEDLLYDYHVAMSVAAVKNATPEQQEAYKLAVFKRYGIDETEFENSLKYYLRHTERLKKIYENIDERLKKEAQAQGVSASDFNQYGDESLKGDTTNVWNRAKAVILTPQSPYNYHYFEVKTDTTFHKGDQLTLEFDPLFIVQDGTREGVAVFTVTFGNDSIATETARFFSEGHQSVPIQDTAHSGIKRVRGYFYMPQPHDNSTTFRLLAITNIKLIRMHEQKQTTVAPADSTNNTYPIRNVGGEPVQKKQGEKISDANLQMVADDNAVQEAMRKRGIPKPATR</sequence>
<feature type="region of interest" description="Disordered" evidence="1">
    <location>
        <begin position="264"/>
        <end position="301"/>
    </location>
</feature>
<dbReference type="Proteomes" id="UP000254235">
    <property type="component" value="Unassembled WGS sequence"/>
</dbReference>
<proteinExistence type="predicted"/>
<evidence type="ECO:0000256" key="1">
    <source>
        <dbReference type="SAM" id="MobiDB-lite"/>
    </source>
</evidence>
<feature type="compositionally biased region" description="Polar residues" evidence="1">
    <location>
        <begin position="264"/>
        <end position="277"/>
    </location>
</feature>
<dbReference type="GeneID" id="78571727"/>
<evidence type="ECO:0000313" key="4">
    <source>
        <dbReference type="Proteomes" id="UP000254235"/>
    </source>
</evidence>
<name>A0A379G9M3_9BACT</name>
<accession>A0A379G9M3</accession>
<feature type="domain" description="DUF4296" evidence="2">
    <location>
        <begin position="32"/>
        <end position="112"/>
    </location>
</feature>
<organism evidence="3 4">
    <name type="scientific">Prevotella pallens</name>
    <dbReference type="NCBI Taxonomy" id="60133"/>
    <lineage>
        <taxon>Bacteria</taxon>
        <taxon>Pseudomonadati</taxon>
        <taxon>Bacteroidota</taxon>
        <taxon>Bacteroidia</taxon>
        <taxon>Bacteroidales</taxon>
        <taxon>Prevotellaceae</taxon>
        <taxon>Prevotella</taxon>
    </lineage>
</organism>
<dbReference type="Pfam" id="PF14129">
    <property type="entry name" value="DUF4296"/>
    <property type="match status" value="1"/>
</dbReference>
<dbReference type="EMBL" id="UGTP01000002">
    <property type="protein sequence ID" value="SUC37601.1"/>
    <property type="molecule type" value="Genomic_DNA"/>
</dbReference>
<dbReference type="OrthoDB" id="678784at2"/>
<evidence type="ECO:0000313" key="3">
    <source>
        <dbReference type="EMBL" id="SUC37601.1"/>
    </source>
</evidence>
<dbReference type="RefSeq" id="WP_115084015.1">
    <property type="nucleotide sequence ID" value="NZ_UGTP01000002.1"/>
</dbReference>
<dbReference type="AlphaFoldDB" id="A0A379G9M3"/>
<feature type="compositionally biased region" description="Basic and acidic residues" evidence="1">
    <location>
        <begin position="286"/>
        <end position="295"/>
    </location>
</feature>
<dbReference type="InterPro" id="IPR025381">
    <property type="entry name" value="DUF4296"/>
</dbReference>
<dbReference type="PROSITE" id="PS51257">
    <property type="entry name" value="PROKAR_LIPOPROTEIN"/>
    <property type="match status" value="1"/>
</dbReference>
<gene>
    <name evidence="3" type="ORF">NCTC13043_02091</name>
</gene>
<reference evidence="3 4" key="1">
    <citation type="submission" date="2018-06" db="EMBL/GenBank/DDBJ databases">
        <authorList>
            <consortium name="Pathogen Informatics"/>
            <person name="Doyle S."/>
        </authorList>
    </citation>
    <scope>NUCLEOTIDE SEQUENCE [LARGE SCALE GENOMIC DNA]</scope>
    <source>
        <strain evidence="3 4">NCTC13043</strain>
    </source>
</reference>
<protein>
    <recommendedName>
        <fullName evidence="2">DUF4296 domain-containing protein</fullName>
    </recommendedName>
</protein>
<evidence type="ECO:0000259" key="2">
    <source>
        <dbReference type="Pfam" id="PF14129"/>
    </source>
</evidence>